<dbReference type="PROSITE" id="PS50887">
    <property type="entry name" value="GGDEF"/>
    <property type="match status" value="1"/>
</dbReference>
<dbReference type="GO" id="GO:1902201">
    <property type="term" value="P:negative regulation of bacterial-type flagellum-dependent cell motility"/>
    <property type="evidence" value="ECO:0007669"/>
    <property type="project" value="TreeGrafter"/>
</dbReference>
<dbReference type="GO" id="GO:0052621">
    <property type="term" value="F:diguanylate cyclase activity"/>
    <property type="evidence" value="ECO:0007669"/>
    <property type="project" value="UniProtKB-EC"/>
</dbReference>
<proteinExistence type="predicted"/>
<evidence type="ECO:0000313" key="4">
    <source>
        <dbReference type="Proteomes" id="UP000257240"/>
    </source>
</evidence>
<dbReference type="SUPFAM" id="SSF55073">
    <property type="entry name" value="Nucleotide cyclase"/>
    <property type="match status" value="1"/>
</dbReference>
<accession>A0A101FJN1</accession>
<dbReference type="Proteomes" id="UP000257240">
    <property type="component" value="Unassembled WGS sequence"/>
</dbReference>
<sequence>MPKTIYLFLKKDKVFKKWKEQLFSELKDKYLLKFFYSSKSLLESFLFRPPDMILFNYEKDPLAFEQIISLKKNFNLTGIPVILVVNELDFDFLINKAEVVDDFVIIHEDLKEVILRIEYAFKRIERISDTNPLTGLPGNTSISKYLEKILKEKQKVAIGYVDLDNFKVYNDVYGFSRGDELIKNLARILATTLNEKVGQGYFLGHIGGDDFVFVVPIEKGEEVAKEIIKKFEATLPIFLKEEDLKRGYFITKDRQGHLGQIPLPSVSIALVPIYPNKFKHLGEISQRAAEVKALVKKMPGSNYFIDRRK</sequence>
<organism evidence="3 4">
    <name type="scientific">Thermodesulfobacterium commune</name>
    <dbReference type="NCBI Taxonomy" id="1741"/>
    <lineage>
        <taxon>Bacteria</taxon>
        <taxon>Pseudomonadati</taxon>
        <taxon>Thermodesulfobacteriota</taxon>
        <taxon>Thermodesulfobacteria</taxon>
        <taxon>Thermodesulfobacteriales</taxon>
        <taxon>Thermodesulfobacteriaceae</taxon>
        <taxon>Thermodesulfobacterium</taxon>
    </lineage>
</organism>
<dbReference type="InterPro" id="IPR029787">
    <property type="entry name" value="Nucleotide_cyclase"/>
</dbReference>
<dbReference type="EMBL" id="DLVE01000078">
    <property type="protein sequence ID" value="HAA84359.1"/>
    <property type="molecule type" value="Genomic_DNA"/>
</dbReference>
<dbReference type="GO" id="GO:0043709">
    <property type="term" value="P:cell adhesion involved in single-species biofilm formation"/>
    <property type="evidence" value="ECO:0007669"/>
    <property type="project" value="TreeGrafter"/>
</dbReference>
<dbReference type="InterPro" id="IPR043128">
    <property type="entry name" value="Rev_trsase/Diguanyl_cyclase"/>
</dbReference>
<gene>
    <name evidence="3" type="ORF">DCE01_06225</name>
</gene>
<evidence type="ECO:0000256" key="1">
    <source>
        <dbReference type="ARBA" id="ARBA00012528"/>
    </source>
</evidence>
<feature type="domain" description="GGDEF" evidence="2">
    <location>
        <begin position="154"/>
        <end position="309"/>
    </location>
</feature>
<reference evidence="3 4" key="1">
    <citation type="journal article" date="2018" name="Nat. Biotechnol.">
        <title>A standardized bacterial taxonomy based on genome phylogeny substantially revises the tree of life.</title>
        <authorList>
            <person name="Parks D.H."/>
            <person name="Chuvochina M."/>
            <person name="Waite D.W."/>
            <person name="Rinke C."/>
            <person name="Skarshewski A."/>
            <person name="Chaumeil P.A."/>
            <person name="Hugenholtz P."/>
        </authorList>
    </citation>
    <scope>NUCLEOTIDE SEQUENCE [LARGE SCALE GENOMIC DNA]</scope>
    <source>
        <strain evidence="3">UBA12529</strain>
    </source>
</reference>
<dbReference type="CDD" id="cd01949">
    <property type="entry name" value="GGDEF"/>
    <property type="match status" value="1"/>
</dbReference>
<dbReference type="NCBIfam" id="TIGR00254">
    <property type="entry name" value="GGDEF"/>
    <property type="match status" value="1"/>
</dbReference>
<dbReference type="Pfam" id="PF00990">
    <property type="entry name" value="GGDEF"/>
    <property type="match status" value="1"/>
</dbReference>
<protein>
    <recommendedName>
        <fullName evidence="1">diguanylate cyclase</fullName>
        <ecNumber evidence="1">2.7.7.65</ecNumber>
    </recommendedName>
</protein>
<comment type="caution">
    <text evidence="3">The sequence shown here is derived from an EMBL/GenBank/DDBJ whole genome shotgun (WGS) entry which is preliminary data.</text>
</comment>
<dbReference type="Gene3D" id="3.30.70.270">
    <property type="match status" value="1"/>
</dbReference>
<evidence type="ECO:0000313" key="3">
    <source>
        <dbReference type="EMBL" id="HAA84359.1"/>
    </source>
</evidence>
<dbReference type="InterPro" id="IPR050469">
    <property type="entry name" value="Diguanylate_Cyclase"/>
</dbReference>
<dbReference type="SMART" id="SM00267">
    <property type="entry name" value="GGDEF"/>
    <property type="match status" value="1"/>
</dbReference>
<dbReference type="PANTHER" id="PTHR45138:SF25">
    <property type="entry name" value="GGDEF DOMAIN PROTEIN"/>
    <property type="match status" value="1"/>
</dbReference>
<dbReference type="GO" id="GO:0005886">
    <property type="term" value="C:plasma membrane"/>
    <property type="evidence" value="ECO:0007669"/>
    <property type="project" value="TreeGrafter"/>
</dbReference>
<dbReference type="EC" id="2.7.7.65" evidence="1"/>
<dbReference type="PANTHER" id="PTHR45138">
    <property type="entry name" value="REGULATORY COMPONENTS OF SENSORY TRANSDUCTION SYSTEM"/>
    <property type="match status" value="1"/>
</dbReference>
<dbReference type="AlphaFoldDB" id="A0A101FJN1"/>
<name>A0A101FJN1_9BACT</name>
<dbReference type="InterPro" id="IPR000160">
    <property type="entry name" value="GGDEF_dom"/>
</dbReference>
<evidence type="ECO:0000259" key="2">
    <source>
        <dbReference type="PROSITE" id="PS50887"/>
    </source>
</evidence>